<keyword evidence="5" id="KW-0496">Mitochondrion</keyword>
<dbReference type="AlphaFoldDB" id="A0AAV5RCQ2"/>
<dbReference type="PANTHER" id="PTHR21026:SF2">
    <property type="entry name" value="LARGE RIBOSOMAL SUBUNIT PROTEIN BL32M"/>
    <property type="match status" value="1"/>
</dbReference>
<dbReference type="Proteomes" id="UP001362899">
    <property type="component" value="Unassembled WGS sequence"/>
</dbReference>
<keyword evidence="3" id="KW-0809">Transit peptide</keyword>
<organism evidence="8 9">
    <name type="scientific">Starmerella bacillaris</name>
    <name type="common">Yeast</name>
    <name type="synonym">Candida zemplinina</name>
    <dbReference type="NCBI Taxonomy" id="1247836"/>
    <lineage>
        <taxon>Eukaryota</taxon>
        <taxon>Fungi</taxon>
        <taxon>Dikarya</taxon>
        <taxon>Ascomycota</taxon>
        <taxon>Saccharomycotina</taxon>
        <taxon>Dipodascomycetes</taxon>
        <taxon>Dipodascales</taxon>
        <taxon>Trichomonascaceae</taxon>
        <taxon>Starmerella</taxon>
    </lineage>
</organism>
<dbReference type="GO" id="GO:0006412">
    <property type="term" value="P:translation"/>
    <property type="evidence" value="ECO:0007669"/>
    <property type="project" value="InterPro"/>
</dbReference>
<evidence type="ECO:0000313" key="8">
    <source>
        <dbReference type="EMBL" id="GMM49330.1"/>
    </source>
</evidence>
<evidence type="ECO:0000256" key="7">
    <source>
        <dbReference type="ARBA" id="ARBA00039935"/>
    </source>
</evidence>
<dbReference type="GO" id="GO:0005762">
    <property type="term" value="C:mitochondrial large ribosomal subunit"/>
    <property type="evidence" value="ECO:0007669"/>
    <property type="project" value="TreeGrafter"/>
</dbReference>
<keyword evidence="9" id="KW-1185">Reference proteome</keyword>
<name>A0AAV5RCQ2_STABA</name>
<dbReference type="SUPFAM" id="SSF57829">
    <property type="entry name" value="Zn-binding ribosomal proteins"/>
    <property type="match status" value="1"/>
</dbReference>
<comment type="similarity">
    <text evidence="2">Belongs to the bacterial ribosomal protein bL32 family.</text>
</comment>
<sequence>MSLIRALKGWTPVVPRLSIPTSIGISIQLPAFEWPSIFLAAPKQRQSHSKKRHRQLAGNTALKPVKNLGRCPSCGRVKRSHTLCMPCVFDVRKLWRESRKVEMSESKTTEVYDEAKLGDADREFNFPLRIQRPSTDAAKLADRRSYILYRRTPQAANFQNRKTTKLPLIVRRPYEKVKSS</sequence>
<keyword evidence="4 8" id="KW-0689">Ribosomal protein</keyword>
<dbReference type="Pfam" id="PF01783">
    <property type="entry name" value="Ribosomal_L32p"/>
    <property type="match status" value="1"/>
</dbReference>
<dbReference type="InterPro" id="IPR011332">
    <property type="entry name" value="Ribosomal_zn-bd"/>
</dbReference>
<evidence type="ECO:0000256" key="5">
    <source>
        <dbReference type="ARBA" id="ARBA00023128"/>
    </source>
</evidence>
<evidence type="ECO:0000256" key="2">
    <source>
        <dbReference type="ARBA" id="ARBA00008560"/>
    </source>
</evidence>
<proteinExistence type="inferred from homology"/>
<keyword evidence="6" id="KW-0687">Ribonucleoprotein</keyword>
<dbReference type="GO" id="GO:0003735">
    <property type="term" value="F:structural constituent of ribosome"/>
    <property type="evidence" value="ECO:0007669"/>
    <property type="project" value="InterPro"/>
</dbReference>
<evidence type="ECO:0000256" key="6">
    <source>
        <dbReference type="ARBA" id="ARBA00023274"/>
    </source>
</evidence>
<dbReference type="NCBIfam" id="TIGR01031">
    <property type="entry name" value="rpmF_bact"/>
    <property type="match status" value="1"/>
</dbReference>
<evidence type="ECO:0000256" key="1">
    <source>
        <dbReference type="ARBA" id="ARBA00004173"/>
    </source>
</evidence>
<dbReference type="InterPro" id="IPR051991">
    <property type="entry name" value="Mitoribosomal_protein_bL32"/>
</dbReference>
<comment type="subcellular location">
    <subcellularLocation>
        <location evidence="1">Mitochondrion</location>
    </subcellularLocation>
</comment>
<dbReference type="PANTHER" id="PTHR21026">
    <property type="entry name" value="39S RIBOSOMAL PROTEIN L32, MITOCHONDRIAL"/>
    <property type="match status" value="1"/>
</dbReference>
<reference evidence="8 9" key="1">
    <citation type="journal article" date="2023" name="Elife">
        <title>Identification of key yeast species and microbe-microbe interactions impacting larval growth of Drosophila in the wild.</title>
        <authorList>
            <person name="Mure A."/>
            <person name="Sugiura Y."/>
            <person name="Maeda R."/>
            <person name="Honda K."/>
            <person name="Sakurai N."/>
            <person name="Takahashi Y."/>
            <person name="Watada M."/>
            <person name="Katoh T."/>
            <person name="Gotoh A."/>
            <person name="Gotoh Y."/>
            <person name="Taniguchi I."/>
            <person name="Nakamura K."/>
            <person name="Hayashi T."/>
            <person name="Katayama T."/>
            <person name="Uemura T."/>
            <person name="Hattori Y."/>
        </authorList>
    </citation>
    <scope>NUCLEOTIDE SEQUENCE [LARGE SCALE GENOMIC DNA]</scope>
    <source>
        <strain evidence="8 9">SB-73</strain>
    </source>
</reference>
<dbReference type="EMBL" id="BTGC01000001">
    <property type="protein sequence ID" value="GMM49330.1"/>
    <property type="molecule type" value="Genomic_DNA"/>
</dbReference>
<evidence type="ECO:0000256" key="4">
    <source>
        <dbReference type="ARBA" id="ARBA00022980"/>
    </source>
</evidence>
<evidence type="ECO:0000256" key="3">
    <source>
        <dbReference type="ARBA" id="ARBA00022946"/>
    </source>
</evidence>
<comment type="caution">
    <text evidence="8">The sequence shown here is derived from an EMBL/GenBank/DDBJ whole genome shotgun (WGS) entry which is preliminary data.</text>
</comment>
<evidence type="ECO:0000313" key="9">
    <source>
        <dbReference type="Proteomes" id="UP001362899"/>
    </source>
</evidence>
<dbReference type="InterPro" id="IPR002677">
    <property type="entry name" value="Ribosomal_bL32"/>
</dbReference>
<accession>A0AAV5RCQ2</accession>
<gene>
    <name evidence="8" type="ORF">DASB73_002880</name>
</gene>
<protein>
    <recommendedName>
        <fullName evidence="7">Large ribosomal subunit protein bL32m</fullName>
    </recommendedName>
</protein>